<dbReference type="AlphaFoldDB" id="A0A1F5FVW1"/>
<evidence type="ECO:0000256" key="1">
    <source>
        <dbReference type="SAM" id="Phobius"/>
    </source>
</evidence>
<evidence type="ECO:0000313" key="2">
    <source>
        <dbReference type="EMBL" id="OGD83756.1"/>
    </source>
</evidence>
<dbReference type="Pfam" id="PF18895">
    <property type="entry name" value="T4SS_pilin"/>
    <property type="match status" value="1"/>
</dbReference>
<gene>
    <name evidence="2" type="ORF">A2572_00870</name>
</gene>
<dbReference type="InterPro" id="IPR043993">
    <property type="entry name" value="T4SS_pilin"/>
</dbReference>
<proteinExistence type="predicted"/>
<feature type="transmembrane region" description="Helical" evidence="1">
    <location>
        <begin position="42"/>
        <end position="63"/>
    </location>
</feature>
<evidence type="ECO:0000313" key="3">
    <source>
        <dbReference type="Proteomes" id="UP000179237"/>
    </source>
</evidence>
<comment type="caution">
    <text evidence="2">The sequence shown here is derived from an EMBL/GenBank/DDBJ whole genome shotgun (WGS) entry which is preliminary data.</text>
</comment>
<dbReference type="Proteomes" id="UP000179237">
    <property type="component" value="Unassembled WGS sequence"/>
</dbReference>
<sequence length="117" mass="12273">MFYSLIPTVNAAAVDSTQWDGRGCSSDGVVTIKGLECLIENILTPLPGIIALVAVGMIIFAGIKILNAGADTKAYAAGWSTFSFAVVGLILLSVVWLVLVIIKNYTGADILNFGIKP</sequence>
<protein>
    <submittedName>
        <fullName evidence="2">Uncharacterized protein</fullName>
    </submittedName>
</protein>
<reference evidence="2 3" key="1">
    <citation type="journal article" date="2016" name="Nat. Commun.">
        <title>Thousands of microbial genomes shed light on interconnected biogeochemical processes in an aquifer system.</title>
        <authorList>
            <person name="Anantharaman K."/>
            <person name="Brown C.T."/>
            <person name="Hug L.A."/>
            <person name="Sharon I."/>
            <person name="Castelle C.J."/>
            <person name="Probst A.J."/>
            <person name="Thomas B.C."/>
            <person name="Singh A."/>
            <person name="Wilkins M.J."/>
            <person name="Karaoz U."/>
            <person name="Brodie E.L."/>
            <person name="Williams K.H."/>
            <person name="Hubbard S.S."/>
            <person name="Banfield J.F."/>
        </authorList>
    </citation>
    <scope>NUCLEOTIDE SEQUENCE [LARGE SCALE GENOMIC DNA]</scope>
</reference>
<keyword evidence="1" id="KW-0812">Transmembrane</keyword>
<accession>A0A1F5FVW1</accession>
<name>A0A1F5FVW1_9BACT</name>
<keyword evidence="1" id="KW-0472">Membrane</keyword>
<feature type="transmembrane region" description="Helical" evidence="1">
    <location>
        <begin position="75"/>
        <end position="102"/>
    </location>
</feature>
<dbReference type="EMBL" id="MFAQ01000009">
    <property type="protein sequence ID" value="OGD83756.1"/>
    <property type="molecule type" value="Genomic_DNA"/>
</dbReference>
<keyword evidence="1" id="KW-1133">Transmembrane helix</keyword>
<organism evidence="2 3">
    <name type="scientific">Candidatus Collierbacteria bacterium RIFOXYD1_FULL_40_9</name>
    <dbReference type="NCBI Taxonomy" id="1817731"/>
    <lineage>
        <taxon>Bacteria</taxon>
        <taxon>Candidatus Collieribacteriota</taxon>
    </lineage>
</organism>